<dbReference type="KEGG" id="mvd:AWU67_03335"/>
<proteinExistence type="predicted"/>
<evidence type="ECO:0000256" key="2">
    <source>
        <dbReference type="ARBA" id="ARBA00022840"/>
    </source>
</evidence>
<dbReference type="GO" id="GO:0022857">
    <property type="term" value="F:transmembrane transporter activity"/>
    <property type="evidence" value="ECO:0007669"/>
    <property type="project" value="TreeGrafter"/>
</dbReference>
<organism evidence="4 5">
    <name type="scientific">Microterricola viridarii</name>
    <dbReference type="NCBI Taxonomy" id="412690"/>
    <lineage>
        <taxon>Bacteria</taxon>
        <taxon>Bacillati</taxon>
        <taxon>Actinomycetota</taxon>
        <taxon>Actinomycetes</taxon>
        <taxon>Micrococcales</taxon>
        <taxon>Microbacteriaceae</taxon>
        <taxon>Microterricola</taxon>
    </lineage>
</organism>
<dbReference type="InterPro" id="IPR003439">
    <property type="entry name" value="ABC_transporter-like_ATP-bd"/>
</dbReference>
<reference evidence="4 5" key="1">
    <citation type="journal article" date="2016" name="J. Biotechnol.">
        <title>First complete genome sequence of a species in the genus Microterricola, an extremophilic cold active enzyme producing bacterial strain ERGS5:02 isolated from Sikkim Himalaya.</title>
        <authorList>
            <person name="Himanshu"/>
            <person name="Swarnkar M.K."/>
            <person name="Singh D."/>
            <person name="Kumar R."/>
        </authorList>
    </citation>
    <scope>NUCLEOTIDE SEQUENCE [LARGE SCALE GENOMIC DNA]</scope>
    <source>
        <strain evidence="4 5">ERGS5:02</strain>
    </source>
</reference>
<dbReference type="InterPro" id="IPR015854">
    <property type="entry name" value="ABC_transpr_LolD-like"/>
</dbReference>
<dbReference type="PROSITE" id="PS50893">
    <property type="entry name" value="ABC_TRANSPORTER_2"/>
    <property type="match status" value="1"/>
</dbReference>
<dbReference type="InterPro" id="IPR027417">
    <property type="entry name" value="P-loop_NTPase"/>
</dbReference>
<dbReference type="GO" id="GO:0016887">
    <property type="term" value="F:ATP hydrolysis activity"/>
    <property type="evidence" value="ECO:0007669"/>
    <property type="project" value="InterPro"/>
</dbReference>
<dbReference type="EMBL" id="CP014145">
    <property type="protein sequence ID" value="AMB58054.1"/>
    <property type="molecule type" value="Genomic_DNA"/>
</dbReference>
<keyword evidence="5" id="KW-1185">Reference proteome</keyword>
<evidence type="ECO:0000259" key="3">
    <source>
        <dbReference type="PROSITE" id="PS50893"/>
    </source>
</evidence>
<keyword evidence="1" id="KW-0547">Nucleotide-binding</keyword>
<gene>
    <name evidence="4" type="ORF">AWU67_03335</name>
</gene>
<dbReference type="SMART" id="SM00382">
    <property type="entry name" value="AAA"/>
    <property type="match status" value="1"/>
</dbReference>
<dbReference type="GO" id="GO:0005886">
    <property type="term" value="C:plasma membrane"/>
    <property type="evidence" value="ECO:0007669"/>
    <property type="project" value="TreeGrafter"/>
</dbReference>
<feature type="domain" description="ABC transporter" evidence="3">
    <location>
        <begin position="1"/>
        <end position="226"/>
    </location>
</feature>
<dbReference type="Gene3D" id="3.40.50.300">
    <property type="entry name" value="P-loop containing nucleotide triphosphate hydrolases"/>
    <property type="match status" value="1"/>
</dbReference>
<dbReference type="Pfam" id="PF00005">
    <property type="entry name" value="ABC_tran"/>
    <property type="match status" value="1"/>
</dbReference>
<dbReference type="GO" id="GO:0005524">
    <property type="term" value="F:ATP binding"/>
    <property type="evidence" value="ECO:0007669"/>
    <property type="project" value="UniProtKB-KW"/>
</dbReference>
<dbReference type="PANTHER" id="PTHR24220">
    <property type="entry name" value="IMPORT ATP-BINDING PROTEIN"/>
    <property type="match status" value="1"/>
</dbReference>
<evidence type="ECO:0000313" key="4">
    <source>
        <dbReference type="EMBL" id="AMB58054.1"/>
    </source>
</evidence>
<keyword evidence="2" id="KW-0067">ATP-binding</keyword>
<dbReference type="AlphaFoldDB" id="A0A109QWI2"/>
<dbReference type="Proteomes" id="UP000058305">
    <property type="component" value="Chromosome"/>
</dbReference>
<evidence type="ECO:0000313" key="5">
    <source>
        <dbReference type="Proteomes" id="UP000058305"/>
    </source>
</evidence>
<reference evidence="5" key="2">
    <citation type="submission" date="2016-01" db="EMBL/GenBank/DDBJ databases">
        <title>First complete genome sequence of a species in the genus Microterricola, an extremophilic cold active enzyme producing strain ERGS5:02 isolated from Sikkim Himalaya.</title>
        <authorList>
            <person name="Kumar R."/>
            <person name="Singh D."/>
            <person name="Swarnkar M.K."/>
        </authorList>
    </citation>
    <scope>NUCLEOTIDE SEQUENCE [LARGE SCALE GENOMIC DNA]</scope>
    <source>
        <strain evidence="5">ERGS5:02</strain>
    </source>
</reference>
<name>A0A109QWI2_9MICO</name>
<evidence type="ECO:0000256" key="1">
    <source>
        <dbReference type="ARBA" id="ARBA00022741"/>
    </source>
</evidence>
<protein>
    <recommendedName>
        <fullName evidence="3">ABC transporter domain-containing protein</fullName>
    </recommendedName>
</protein>
<accession>A0A109QWI2</accession>
<dbReference type="SUPFAM" id="SSF52540">
    <property type="entry name" value="P-loop containing nucleoside triphosphate hydrolases"/>
    <property type="match status" value="1"/>
</dbReference>
<sequence length="228" mass="23511">MSVAFADRAGAVTVLADSVDVALRPSRLHCVTGLGGSGKTSVLSVAAGLLQPTSGTVAWNGEELDGLSQDAVATRRSAHLGYVDQESTLLGHLSVVENVLLPAVPRRRAGELAGRAAALLAEYGVGELADARPAELTIGERRRVALARALLLEPPLLILDEPTAGLDRPAAARMIAALEALREAGSALFVASSDQALIDAADVRTTLGTPPGATLETTQATIRRSGIR</sequence>
<dbReference type="InterPro" id="IPR003593">
    <property type="entry name" value="AAA+_ATPase"/>
</dbReference>